<comment type="caution">
    <text evidence="10">The sequence shown here is derived from an EMBL/GenBank/DDBJ whole genome shotgun (WGS) entry which is preliminary data.</text>
</comment>
<dbReference type="Pfam" id="PF02653">
    <property type="entry name" value="BPD_transp_2"/>
    <property type="match status" value="1"/>
</dbReference>
<dbReference type="GO" id="GO:0022857">
    <property type="term" value="F:transmembrane transporter activity"/>
    <property type="evidence" value="ECO:0007669"/>
    <property type="project" value="InterPro"/>
</dbReference>
<feature type="transmembrane region" description="Helical" evidence="9">
    <location>
        <begin position="39"/>
        <end position="57"/>
    </location>
</feature>
<comment type="subcellular location">
    <subcellularLocation>
        <location evidence="1">Cell membrane</location>
        <topology evidence="1">Multi-pass membrane protein</topology>
    </subcellularLocation>
</comment>
<dbReference type="PANTHER" id="PTHR11795:SF452">
    <property type="entry name" value="ABC TRANSPORTER PERMEASE PROTEIN"/>
    <property type="match status" value="1"/>
</dbReference>
<dbReference type="EMBL" id="ACJM01000002">
    <property type="protein sequence ID" value="EEG78645.1"/>
    <property type="molecule type" value="Genomic_DNA"/>
</dbReference>
<feature type="transmembrane region" description="Helical" evidence="9">
    <location>
        <begin position="6"/>
        <end position="27"/>
    </location>
</feature>
<evidence type="ECO:0000256" key="3">
    <source>
        <dbReference type="ARBA" id="ARBA00022475"/>
    </source>
</evidence>
<evidence type="ECO:0000256" key="2">
    <source>
        <dbReference type="ARBA" id="ARBA00022448"/>
    </source>
</evidence>
<evidence type="ECO:0000313" key="11">
    <source>
        <dbReference type="Proteomes" id="UP000006443"/>
    </source>
</evidence>
<keyword evidence="7 9" id="KW-0472">Membrane</keyword>
<dbReference type="STRING" id="555088.DealDRAFT_0575"/>
<accession>C0GDC4</accession>
<reference evidence="10 11" key="1">
    <citation type="submission" date="2009-02" db="EMBL/GenBank/DDBJ databases">
        <title>Sequencing of the draft genome and assembly of Dethiobacter alkaliphilus AHT 1.</title>
        <authorList>
            <consortium name="US DOE Joint Genome Institute (JGI-PGF)"/>
            <person name="Lucas S."/>
            <person name="Copeland A."/>
            <person name="Lapidus A."/>
            <person name="Glavina del Rio T."/>
            <person name="Dalin E."/>
            <person name="Tice H."/>
            <person name="Bruce D."/>
            <person name="Goodwin L."/>
            <person name="Pitluck S."/>
            <person name="Larimer F."/>
            <person name="Land M.L."/>
            <person name="Hauser L."/>
            <person name="Muyzer G."/>
        </authorList>
    </citation>
    <scope>NUCLEOTIDE SEQUENCE [LARGE SCALE GENOMIC DNA]</scope>
    <source>
        <strain evidence="10 11">AHT 1</strain>
    </source>
</reference>
<organism evidence="10 11">
    <name type="scientific">Dethiobacter alkaliphilus AHT 1</name>
    <dbReference type="NCBI Taxonomy" id="555088"/>
    <lineage>
        <taxon>Bacteria</taxon>
        <taxon>Bacillati</taxon>
        <taxon>Bacillota</taxon>
        <taxon>Dethiobacteria</taxon>
        <taxon>Dethiobacterales</taxon>
        <taxon>Dethiobacteraceae</taxon>
        <taxon>Dethiobacter</taxon>
    </lineage>
</organism>
<dbReference type="GO" id="GO:0005886">
    <property type="term" value="C:plasma membrane"/>
    <property type="evidence" value="ECO:0007669"/>
    <property type="project" value="UniProtKB-SubCell"/>
</dbReference>
<dbReference type="GO" id="GO:0006865">
    <property type="term" value="P:amino acid transport"/>
    <property type="evidence" value="ECO:0007669"/>
    <property type="project" value="UniProtKB-KW"/>
</dbReference>
<keyword evidence="11" id="KW-1185">Reference proteome</keyword>
<dbReference type="RefSeq" id="WP_008514688.1">
    <property type="nucleotide sequence ID" value="NZ_ACJM01000002.1"/>
</dbReference>
<evidence type="ECO:0000256" key="8">
    <source>
        <dbReference type="ARBA" id="ARBA00037998"/>
    </source>
</evidence>
<dbReference type="PANTHER" id="PTHR11795">
    <property type="entry name" value="BRANCHED-CHAIN AMINO ACID TRANSPORT SYSTEM PERMEASE PROTEIN LIVH"/>
    <property type="match status" value="1"/>
</dbReference>
<keyword evidence="5" id="KW-0029">Amino-acid transport</keyword>
<keyword evidence="6 9" id="KW-1133">Transmembrane helix</keyword>
<comment type="similarity">
    <text evidence="8">Belongs to the binding-protein-dependent transport system permease family. LivHM subfamily.</text>
</comment>
<keyword evidence="2" id="KW-0813">Transport</keyword>
<sequence length="289" mass="31028">MWEQIFVNGIIAGGKYAMLALGFSLIYGVARIMNLTHTAYYMLSAYLIFYLHQTLAVPLILSYILSIIIVVIIGMAAYKVMVAPVRERFTAVLIITLVLAMVVQEAVLIVFGGHYRTLTKLVSGTTSFSGMTLTNQHLFTLGAVIFVLGSIWILLFRTSLGIAIRAMAMDREVANLMGMPESQIAGITVAISVGLAAVAGAVVAPLYILEPAMWMHPLVVVMAAVILGGLGSIKGSIIGAFILAFAEVGLVFLVPQLAFLRGAVSMAVLLAVLMIRPEGLFGIFMEGER</sequence>
<keyword evidence="4 9" id="KW-0812">Transmembrane</keyword>
<evidence type="ECO:0000256" key="6">
    <source>
        <dbReference type="ARBA" id="ARBA00022989"/>
    </source>
</evidence>
<evidence type="ECO:0000256" key="7">
    <source>
        <dbReference type="ARBA" id="ARBA00023136"/>
    </source>
</evidence>
<feature type="transmembrane region" description="Helical" evidence="9">
    <location>
        <begin position="214"/>
        <end position="230"/>
    </location>
</feature>
<dbReference type="OrthoDB" id="9807115at2"/>
<feature type="transmembrane region" description="Helical" evidence="9">
    <location>
        <begin position="89"/>
        <end position="111"/>
    </location>
</feature>
<feature type="transmembrane region" description="Helical" evidence="9">
    <location>
        <begin position="63"/>
        <end position="82"/>
    </location>
</feature>
<evidence type="ECO:0000256" key="4">
    <source>
        <dbReference type="ARBA" id="ARBA00022692"/>
    </source>
</evidence>
<dbReference type="eggNOG" id="COG0559">
    <property type="taxonomic scope" value="Bacteria"/>
</dbReference>
<feature type="transmembrane region" description="Helical" evidence="9">
    <location>
        <begin position="184"/>
        <end position="208"/>
    </location>
</feature>
<dbReference type="Proteomes" id="UP000006443">
    <property type="component" value="Unassembled WGS sequence"/>
</dbReference>
<evidence type="ECO:0000256" key="9">
    <source>
        <dbReference type="SAM" id="Phobius"/>
    </source>
</evidence>
<dbReference type="CDD" id="cd06582">
    <property type="entry name" value="TM_PBP1_LivH_like"/>
    <property type="match status" value="1"/>
</dbReference>
<dbReference type="AlphaFoldDB" id="C0GDC4"/>
<evidence type="ECO:0000256" key="5">
    <source>
        <dbReference type="ARBA" id="ARBA00022970"/>
    </source>
</evidence>
<dbReference type="InterPro" id="IPR001851">
    <property type="entry name" value="ABC_transp_permease"/>
</dbReference>
<feature type="transmembrane region" description="Helical" evidence="9">
    <location>
        <begin position="237"/>
        <end position="258"/>
    </location>
</feature>
<proteinExistence type="inferred from homology"/>
<protein>
    <submittedName>
        <fullName evidence="10">Inner-membrane translocator</fullName>
    </submittedName>
</protein>
<keyword evidence="3" id="KW-1003">Cell membrane</keyword>
<gene>
    <name evidence="10" type="ORF">DealDRAFT_0575</name>
</gene>
<dbReference type="InterPro" id="IPR052157">
    <property type="entry name" value="BCAA_transport_permease"/>
</dbReference>
<evidence type="ECO:0000256" key="1">
    <source>
        <dbReference type="ARBA" id="ARBA00004651"/>
    </source>
</evidence>
<evidence type="ECO:0000313" key="10">
    <source>
        <dbReference type="EMBL" id="EEG78645.1"/>
    </source>
</evidence>
<feature type="transmembrane region" description="Helical" evidence="9">
    <location>
        <begin position="264"/>
        <end position="285"/>
    </location>
</feature>
<feature type="transmembrane region" description="Helical" evidence="9">
    <location>
        <begin position="138"/>
        <end position="163"/>
    </location>
</feature>
<name>C0GDC4_DETAL</name>